<dbReference type="AlphaFoldDB" id="A0A0C9VFD9"/>
<proteinExistence type="predicted"/>
<gene>
    <name evidence="1" type="ORF">M422DRAFT_261456</name>
</gene>
<dbReference type="Proteomes" id="UP000054279">
    <property type="component" value="Unassembled WGS sequence"/>
</dbReference>
<protein>
    <submittedName>
        <fullName evidence="1">Uncharacterized protein</fullName>
    </submittedName>
</protein>
<keyword evidence="2" id="KW-1185">Reference proteome</keyword>
<reference evidence="1 2" key="1">
    <citation type="submission" date="2014-06" db="EMBL/GenBank/DDBJ databases">
        <title>Evolutionary Origins and Diversification of the Mycorrhizal Mutualists.</title>
        <authorList>
            <consortium name="DOE Joint Genome Institute"/>
            <consortium name="Mycorrhizal Genomics Consortium"/>
            <person name="Kohler A."/>
            <person name="Kuo A."/>
            <person name="Nagy L.G."/>
            <person name="Floudas D."/>
            <person name="Copeland A."/>
            <person name="Barry K.W."/>
            <person name="Cichocki N."/>
            <person name="Veneault-Fourrey C."/>
            <person name="LaButti K."/>
            <person name="Lindquist E.A."/>
            <person name="Lipzen A."/>
            <person name="Lundell T."/>
            <person name="Morin E."/>
            <person name="Murat C."/>
            <person name="Riley R."/>
            <person name="Ohm R."/>
            <person name="Sun H."/>
            <person name="Tunlid A."/>
            <person name="Henrissat B."/>
            <person name="Grigoriev I.V."/>
            <person name="Hibbett D.S."/>
            <person name="Martin F."/>
        </authorList>
    </citation>
    <scope>NUCLEOTIDE SEQUENCE [LARGE SCALE GENOMIC DNA]</scope>
    <source>
        <strain evidence="1 2">SS14</strain>
    </source>
</reference>
<dbReference type="HOGENOM" id="CLU_109061_0_0_1"/>
<evidence type="ECO:0000313" key="2">
    <source>
        <dbReference type="Proteomes" id="UP000054279"/>
    </source>
</evidence>
<evidence type="ECO:0000313" key="1">
    <source>
        <dbReference type="EMBL" id="KIJ36131.1"/>
    </source>
</evidence>
<dbReference type="EMBL" id="KN837181">
    <property type="protein sequence ID" value="KIJ36131.1"/>
    <property type="molecule type" value="Genomic_DNA"/>
</dbReference>
<organism evidence="1 2">
    <name type="scientific">Sphaerobolus stellatus (strain SS14)</name>
    <dbReference type="NCBI Taxonomy" id="990650"/>
    <lineage>
        <taxon>Eukaryota</taxon>
        <taxon>Fungi</taxon>
        <taxon>Dikarya</taxon>
        <taxon>Basidiomycota</taxon>
        <taxon>Agaricomycotina</taxon>
        <taxon>Agaricomycetes</taxon>
        <taxon>Phallomycetidae</taxon>
        <taxon>Geastrales</taxon>
        <taxon>Sphaerobolaceae</taxon>
        <taxon>Sphaerobolus</taxon>
    </lineage>
</organism>
<name>A0A0C9VFD9_SPHS4</name>
<accession>A0A0C9VFD9</accession>
<sequence>MLTHNTTNQSQATQFASVHDTVKQAYEEVHYIPLAPPLSACIIKVERDSIDLENAIIAEKTREWLSIPPQYPLQPSQFPITQSLDVRAHTLATTHRYPSGSLNDLSDEELSVMMDPVSQEALRHVIQSEAANNALKIALARRDYASVTSFVLGQMHRFKTILAQAQILRAAHYERLRQEDYIQEQLVMENFGEDFAREYVNGNSAALELQMDNALIFIE</sequence>